<dbReference type="InterPro" id="IPR000835">
    <property type="entry name" value="HTH_MarR-typ"/>
</dbReference>
<evidence type="ECO:0000313" key="5">
    <source>
        <dbReference type="EMBL" id="MBU9735925.1"/>
    </source>
</evidence>
<dbReference type="InterPro" id="IPR036388">
    <property type="entry name" value="WH-like_DNA-bd_sf"/>
</dbReference>
<evidence type="ECO:0000256" key="3">
    <source>
        <dbReference type="ARBA" id="ARBA00023163"/>
    </source>
</evidence>
<dbReference type="InterPro" id="IPR023187">
    <property type="entry name" value="Tscrpt_reg_MarR-type_CS"/>
</dbReference>
<gene>
    <name evidence="5" type="ORF">KTH89_05205</name>
</gene>
<keyword evidence="6" id="KW-1185">Reference proteome</keyword>
<dbReference type="PROSITE" id="PS50995">
    <property type="entry name" value="HTH_MARR_2"/>
    <property type="match status" value="1"/>
</dbReference>
<proteinExistence type="predicted"/>
<dbReference type="SMART" id="SM00347">
    <property type="entry name" value="HTH_MARR"/>
    <property type="match status" value="1"/>
</dbReference>
<evidence type="ECO:0000313" key="6">
    <source>
        <dbReference type="Proteomes" id="UP000712157"/>
    </source>
</evidence>
<keyword evidence="1" id="KW-0805">Transcription regulation</keyword>
<evidence type="ECO:0000256" key="1">
    <source>
        <dbReference type="ARBA" id="ARBA00023015"/>
    </source>
</evidence>
<dbReference type="AlphaFoldDB" id="A0A949JZ94"/>
<keyword evidence="2" id="KW-0238">DNA-binding</keyword>
<dbReference type="InterPro" id="IPR036390">
    <property type="entry name" value="WH_DNA-bd_sf"/>
</dbReference>
<dbReference type="GO" id="GO:0003700">
    <property type="term" value="F:DNA-binding transcription factor activity"/>
    <property type="evidence" value="ECO:0007669"/>
    <property type="project" value="InterPro"/>
</dbReference>
<dbReference type="Pfam" id="PF01047">
    <property type="entry name" value="MarR"/>
    <property type="match status" value="1"/>
</dbReference>
<dbReference type="EMBL" id="JAHQCW010000006">
    <property type="protein sequence ID" value="MBU9735925.1"/>
    <property type="molecule type" value="Genomic_DNA"/>
</dbReference>
<evidence type="ECO:0000259" key="4">
    <source>
        <dbReference type="PROSITE" id="PS50995"/>
    </source>
</evidence>
<dbReference type="PANTHER" id="PTHR42756:SF1">
    <property type="entry name" value="TRANSCRIPTIONAL REPRESSOR OF EMRAB OPERON"/>
    <property type="match status" value="1"/>
</dbReference>
<sequence>MKHKYQTSRLISILYRQGCRFFDRELSGTMVGYGQQLFLILIYENQGISVLDLAKTGQFDKGTVTKAIQKLEEQGLIRWEPDAKDRRIHHVFTTEEAEPIIEEVYRKRHKWNSILVRNMSKEEAAAVDKLLLRMTENAFDYINHGNQDESTLTSADESDIL</sequence>
<reference evidence="5" key="1">
    <citation type="submission" date="2021-06" db="EMBL/GenBank/DDBJ databases">
        <title>Description of novel taxa of the family Lachnospiraceae.</title>
        <authorList>
            <person name="Chaplin A.V."/>
            <person name="Sokolova S.R."/>
            <person name="Pikina A.P."/>
            <person name="Korzhanova M."/>
            <person name="Belova V."/>
            <person name="Korostin D."/>
            <person name="Efimov B.A."/>
        </authorList>
    </citation>
    <scope>NUCLEOTIDE SEQUENCE</scope>
    <source>
        <strain evidence="5">ASD5720</strain>
    </source>
</reference>
<dbReference type="RefSeq" id="WP_158342729.1">
    <property type="nucleotide sequence ID" value="NZ_JAHQCW010000006.1"/>
</dbReference>
<protein>
    <submittedName>
        <fullName evidence="5">MarR family transcriptional regulator</fullName>
    </submittedName>
</protein>
<dbReference type="Proteomes" id="UP000712157">
    <property type="component" value="Unassembled WGS sequence"/>
</dbReference>
<dbReference type="PRINTS" id="PR00598">
    <property type="entry name" value="HTHMARR"/>
</dbReference>
<accession>A0A949JZ94</accession>
<dbReference type="PROSITE" id="PS01117">
    <property type="entry name" value="HTH_MARR_1"/>
    <property type="match status" value="1"/>
</dbReference>
<dbReference type="SUPFAM" id="SSF46785">
    <property type="entry name" value="Winged helix' DNA-binding domain"/>
    <property type="match status" value="1"/>
</dbReference>
<dbReference type="GO" id="GO:0003677">
    <property type="term" value="F:DNA binding"/>
    <property type="evidence" value="ECO:0007669"/>
    <property type="project" value="UniProtKB-KW"/>
</dbReference>
<keyword evidence="3" id="KW-0804">Transcription</keyword>
<feature type="domain" description="HTH marR-type" evidence="4">
    <location>
        <begin position="1"/>
        <end position="136"/>
    </location>
</feature>
<evidence type="ECO:0000256" key="2">
    <source>
        <dbReference type="ARBA" id="ARBA00023125"/>
    </source>
</evidence>
<name>A0A949JZ94_9FIRM</name>
<organism evidence="5 6">
    <name type="scientific">Diplocloster agilis</name>
    <dbReference type="NCBI Taxonomy" id="2850323"/>
    <lineage>
        <taxon>Bacteria</taxon>
        <taxon>Bacillati</taxon>
        <taxon>Bacillota</taxon>
        <taxon>Clostridia</taxon>
        <taxon>Lachnospirales</taxon>
        <taxon>Lachnospiraceae</taxon>
        <taxon>Diplocloster</taxon>
    </lineage>
</organism>
<dbReference type="PANTHER" id="PTHR42756">
    <property type="entry name" value="TRANSCRIPTIONAL REGULATOR, MARR"/>
    <property type="match status" value="1"/>
</dbReference>
<dbReference type="Gene3D" id="1.10.10.10">
    <property type="entry name" value="Winged helix-like DNA-binding domain superfamily/Winged helix DNA-binding domain"/>
    <property type="match status" value="1"/>
</dbReference>
<comment type="caution">
    <text evidence="5">The sequence shown here is derived from an EMBL/GenBank/DDBJ whole genome shotgun (WGS) entry which is preliminary data.</text>
</comment>